<name>A0A2U2BAG1_9BACT</name>
<dbReference type="Proteomes" id="UP000244956">
    <property type="component" value="Unassembled WGS sequence"/>
</dbReference>
<evidence type="ECO:0000313" key="2">
    <source>
        <dbReference type="Proteomes" id="UP000244956"/>
    </source>
</evidence>
<organism evidence="1 2">
    <name type="scientific">Marinilabilia rubra</name>
    <dbReference type="NCBI Taxonomy" id="2162893"/>
    <lineage>
        <taxon>Bacteria</taxon>
        <taxon>Pseudomonadati</taxon>
        <taxon>Bacteroidota</taxon>
        <taxon>Bacteroidia</taxon>
        <taxon>Marinilabiliales</taxon>
        <taxon>Marinilabiliaceae</taxon>
        <taxon>Marinilabilia</taxon>
    </lineage>
</organism>
<proteinExistence type="predicted"/>
<reference evidence="1 2" key="1">
    <citation type="submission" date="2018-05" db="EMBL/GenBank/DDBJ databases">
        <title>Marinilabilia rubrum sp. nov., isolated from saltern sediment.</title>
        <authorList>
            <person name="Zhang R."/>
        </authorList>
    </citation>
    <scope>NUCLEOTIDE SEQUENCE [LARGE SCALE GENOMIC DNA]</scope>
    <source>
        <strain evidence="1 2">WTE16</strain>
    </source>
</reference>
<accession>A0A2U2BAG1</accession>
<protein>
    <submittedName>
        <fullName evidence="1">Uncharacterized protein</fullName>
    </submittedName>
</protein>
<keyword evidence="2" id="KW-1185">Reference proteome</keyword>
<evidence type="ECO:0000313" key="1">
    <source>
        <dbReference type="EMBL" id="PWE00017.1"/>
    </source>
</evidence>
<comment type="caution">
    <text evidence="1">The sequence shown here is derived from an EMBL/GenBank/DDBJ whole genome shotgun (WGS) entry which is preliminary data.</text>
</comment>
<dbReference type="EMBL" id="QEWP01000004">
    <property type="protein sequence ID" value="PWE00017.1"/>
    <property type="molecule type" value="Genomic_DNA"/>
</dbReference>
<sequence length="264" mass="31023">MTKIQKDTLEEYLKKFYGYGNLGSDFWFIGKEEAGGESQKDIEARLNAWKASNKSEVADLYEFHDRIFSYKSPETSNAVLSRFFDHTSRKFKLQRTWAGLIKLQLASNGAYDGKNCSIIKKYQSEWLGRFNSPNCLLELFPISSPSSKKFEISEWSDIEYLKDRKSYKQALTEIRINKIRKLIQEHYPKVVIFYSTDKEYLDYWHQIAGISFSEDSKIHLHKKHAVYLKKRENTVYVVIPHPTAFGISNKFWIEVGQELKKLKE</sequence>
<gene>
    <name evidence="1" type="ORF">DDZ16_06540</name>
</gene>
<dbReference type="AlphaFoldDB" id="A0A2U2BAG1"/>